<reference evidence="4" key="1">
    <citation type="submission" date="2023-07" db="EMBL/GenBank/DDBJ databases">
        <title>Genome content predicts the carbon catabolic preferences of heterotrophic bacteria.</title>
        <authorList>
            <person name="Gralka M."/>
        </authorList>
    </citation>
    <scope>NUCLEOTIDE SEQUENCE</scope>
    <source>
        <strain evidence="4">I3M17_2</strain>
    </source>
</reference>
<comment type="pathway">
    <text evidence="1">Lipid metabolism.</text>
</comment>
<feature type="domain" description="Beta-ketoacyl synthase-like N-terminal" evidence="3">
    <location>
        <begin position="4"/>
        <end position="51"/>
    </location>
</feature>
<evidence type="ECO:0000313" key="4">
    <source>
        <dbReference type="EMBL" id="MDO6425288.1"/>
    </source>
</evidence>
<dbReference type="InterPro" id="IPR000794">
    <property type="entry name" value="Beta-ketoacyl_synthase"/>
</dbReference>
<dbReference type="EMBL" id="JAUOPB010000565">
    <property type="protein sequence ID" value="MDO6425288.1"/>
    <property type="molecule type" value="Genomic_DNA"/>
</dbReference>
<proteinExistence type="predicted"/>
<organism evidence="4 5">
    <name type="scientific">Saccharophagus degradans</name>
    <dbReference type="NCBI Taxonomy" id="86304"/>
    <lineage>
        <taxon>Bacteria</taxon>
        <taxon>Pseudomonadati</taxon>
        <taxon>Pseudomonadota</taxon>
        <taxon>Gammaproteobacteria</taxon>
        <taxon>Cellvibrionales</taxon>
        <taxon>Cellvibrionaceae</taxon>
        <taxon>Saccharophagus</taxon>
    </lineage>
</organism>
<gene>
    <name evidence="4" type="ORF">Q4521_22630</name>
</gene>
<evidence type="ECO:0000259" key="3">
    <source>
        <dbReference type="Pfam" id="PF00109"/>
    </source>
</evidence>
<dbReference type="InterPro" id="IPR014030">
    <property type="entry name" value="Ketoacyl_synth_N"/>
</dbReference>
<evidence type="ECO:0000256" key="1">
    <source>
        <dbReference type="ARBA" id="ARBA00005189"/>
    </source>
</evidence>
<dbReference type="PANTHER" id="PTHR11712:SF336">
    <property type="entry name" value="3-OXOACYL-[ACYL-CARRIER-PROTEIN] SYNTHASE, MITOCHONDRIAL"/>
    <property type="match status" value="1"/>
</dbReference>
<dbReference type="PANTHER" id="PTHR11712">
    <property type="entry name" value="POLYKETIDE SYNTHASE-RELATED"/>
    <property type="match status" value="1"/>
</dbReference>
<keyword evidence="2" id="KW-0808">Transferase</keyword>
<comment type="caution">
    <text evidence="4">The sequence shown here is derived from an EMBL/GenBank/DDBJ whole genome shotgun (WGS) entry which is preliminary data.</text>
</comment>
<dbReference type="Pfam" id="PF00109">
    <property type="entry name" value="ketoacyl-synt"/>
    <property type="match status" value="1"/>
</dbReference>
<sequence>MKLKRVVVTGLGALTPIGNNIEEYWDGLVNGKSGAAPITHFDAAKFKTRFACEVKG</sequence>
<dbReference type="AlphaFoldDB" id="A0AAW7XF03"/>
<dbReference type="Proteomes" id="UP001169760">
    <property type="component" value="Unassembled WGS sequence"/>
</dbReference>
<dbReference type="GO" id="GO:0004315">
    <property type="term" value="F:3-oxoacyl-[acyl-carrier-protein] synthase activity"/>
    <property type="evidence" value="ECO:0007669"/>
    <property type="project" value="TreeGrafter"/>
</dbReference>
<feature type="non-terminal residue" evidence="4">
    <location>
        <position position="56"/>
    </location>
</feature>
<accession>A0AAW7XF03</accession>
<dbReference type="InterPro" id="IPR016039">
    <property type="entry name" value="Thiolase-like"/>
</dbReference>
<evidence type="ECO:0000256" key="2">
    <source>
        <dbReference type="ARBA" id="ARBA00022679"/>
    </source>
</evidence>
<protein>
    <submittedName>
        <fullName evidence="4">Beta-ketoacyl synthase N-terminal-like domain-containing protein</fullName>
    </submittedName>
</protein>
<dbReference type="GO" id="GO:0005829">
    <property type="term" value="C:cytosol"/>
    <property type="evidence" value="ECO:0007669"/>
    <property type="project" value="TreeGrafter"/>
</dbReference>
<dbReference type="SUPFAM" id="SSF53901">
    <property type="entry name" value="Thiolase-like"/>
    <property type="match status" value="1"/>
</dbReference>
<name>A0AAW7XF03_9GAMM</name>
<evidence type="ECO:0000313" key="5">
    <source>
        <dbReference type="Proteomes" id="UP001169760"/>
    </source>
</evidence>
<dbReference type="Gene3D" id="3.40.47.10">
    <property type="match status" value="1"/>
</dbReference>
<dbReference type="GO" id="GO:0006633">
    <property type="term" value="P:fatty acid biosynthetic process"/>
    <property type="evidence" value="ECO:0007669"/>
    <property type="project" value="TreeGrafter"/>
</dbReference>